<dbReference type="EMBL" id="KB743686">
    <property type="protein sequence ID" value="EOA97451.1"/>
    <property type="molecule type" value="Genomic_DNA"/>
</dbReference>
<feature type="region of interest" description="Disordered" evidence="1">
    <location>
        <begin position="1"/>
        <end position="37"/>
    </location>
</feature>
<reference evidence="4" key="1">
    <citation type="journal article" date="2013" name="Nat. Genet.">
        <title>The duck genome and transcriptome provide insight into an avian influenza virus reservoir species.</title>
        <authorList>
            <person name="Huang Y."/>
            <person name="Li Y."/>
            <person name="Burt D.W."/>
            <person name="Chen H."/>
            <person name="Zhang Y."/>
            <person name="Qian W."/>
            <person name="Kim H."/>
            <person name="Gan S."/>
            <person name="Zhao Y."/>
            <person name="Li J."/>
            <person name="Yi K."/>
            <person name="Feng H."/>
            <person name="Zhu P."/>
            <person name="Li B."/>
            <person name="Liu Q."/>
            <person name="Fairley S."/>
            <person name="Magor K.E."/>
            <person name="Du Z."/>
            <person name="Hu X."/>
            <person name="Goodman L."/>
            <person name="Tafer H."/>
            <person name="Vignal A."/>
            <person name="Lee T."/>
            <person name="Kim K.W."/>
            <person name="Sheng Z."/>
            <person name="An Y."/>
            <person name="Searle S."/>
            <person name="Herrero J."/>
            <person name="Groenen M.A."/>
            <person name="Crooijmans R.P."/>
            <person name="Faraut T."/>
            <person name="Cai Q."/>
            <person name="Webster R.G."/>
            <person name="Aldridge J.R."/>
            <person name="Warren W.C."/>
            <person name="Bartschat S."/>
            <person name="Kehr S."/>
            <person name="Marz M."/>
            <person name="Stadler P.F."/>
            <person name="Smith J."/>
            <person name="Kraus R.H."/>
            <person name="Zhao Y."/>
            <person name="Ren L."/>
            <person name="Fei J."/>
            <person name="Morisson M."/>
            <person name="Kaiser P."/>
            <person name="Griffin D.K."/>
            <person name="Rao M."/>
            <person name="Pitel F."/>
            <person name="Wang J."/>
            <person name="Li N."/>
        </authorList>
    </citation>
    <scope>NUCLEOTIDE SEQUENCE [LARGE SCALE GENOMIC DNA]</scope>
</reference>
<evidence type="ECO:0000256" key="1">
    <source>
        <dbReference type="SAM" id="MobiDB-lite"/>
    </source>
</evidence>
<evidence type="ECO:0000313" key="4">
    <source>
        <dbReference type="Proteomes" id="UP000296049"/>
    </source>
</evidence>
<evidence type="ECO:0000313" key="3">
    <source>
        <dbReference type="EMBL" id="EOA97451.1"/>
    </source>
</evidence>
<organism evidence="3 4">
    <name type="scientific">Anas platyrhynchos</name>
    <name type="common">Mallard</name>
    <name type="synonym">Anas boschas</name>
    <dbReference type="NCBI Taxonomy" id="8839"/>
    <lineage>
        <taxon>Eukaryota</taxon>
        <taxon>Metazoa</taxon>
        <taxon>Chordata</taxon>
        <taxon>Craniata</taxon>
        <taxon>Vertebrata</taxon>
        <taxon>Euteleostomi</taxon>
        <taxon>Archelosauria</taxon>
        <taxon>Archosauria</taxon>
        <taxon>Dinosauria</taxon>
        <taxon>Saurischia</taxon>
        <taxon>Theropoda</taxon>
        <taxon>Coelurosauria</taxon>
        <taxon>Aves</taxon>
        <taxon>Neognathae</taxon>
        <taxon>Galloanserae</taxon>
        <taxon>Anseriformes</taxon>
        <taxon>Anatidae</taxon>
        <taxon>Anatinae</taxon>
        <taxon>Anas</taxon>
    </lineage>
</organism>
<gene>
    <name evidence="3" type="ORF">Anapl_04972</name>
</gene>
<keyword evidence="2" id="KW-1133">Transmembrane helix</keyword>
<evidence type="ECO:0000256" key="2">
    <source>
        <dbReference type="SAM" id="Phobius"/>
    </source>
</evidence>
<keyword evidence="2" id="KW-0812">Transmembrane</keyword>
<keyword evidence="4" id="KW-1185">Reference proteome</keyword>
<accession>R0JKB3</accession>
<dbReference type="AlphaFoldDB" id="R0JKB3"/>
<name>R0JKB3_ANAPL</name>
<keyword evidence="2" id="KW-0472">Membrane</keyword>
<protein>
    <submittedName>
        <fullName evidence="3">Uncharacterized protein</fullName>
    </submittedName>
</protein>
<feature type="transmembrane region" description="Helical" evidence="2">
    <location>
        <begin position="47"/>
        <end position="76"/>
    </location>
</feature>
<sequence length="180" mass="19299">MVLRSKRSAPPGVPGKVAGEQDKGSGELGQQELGSVRHGRGKADRGLVRMSVCLCVWVGVCVYRILLMEVVCLLVLKLYETCSRDAMSTNPLRASGLGLFLPVGPREFTPGFGCVPKDAGRLLEVLVINTQEGEKCWGLLVDGCREAVPGCTCHCVTCAQGRVPAGWLPMEHCCEIQQGS</sequence>
<dbReference type="Proteomes" id="UP000296049">
    <property type="component" value="Unassembled WGS sequence"/>
</dbReference>
<proteinExistence type="predicted"/>